<proteinExistence type="inferred from homology"/>
<evidence type="ECO:0000313" key="4">
    <source>
        <dbReference type="Proteomes" id="UP000271469"/>
    </source>
</evidence>
<dbReference type="SUPFAM" id="SSF54909">
    <property type="entry name" value="Dimeric alpha+beta barrel"/>
    <property type="match status" value="1"/>
</dbReference>
<sequence>MRYALLINNAEPAPGEIPAQAIDEMKAAIRAYTDALQAAGVLVAAEILASPTATQTVTRRDGDLRVQEGPFAETREALAGVFVLDVADHDAAMAWAEKLPATQYAVVEVRRSVLSCVDGVWSD</sequence>
<keyword evidence="4" id="KW-1185">Reference proteome</keyword>
<dbReference type="PANTHER" id="PTHR35174:SF3">
    <property type="entry name" value="BLL7171 PROTEIN"/>
    <property type="match status" value="1"/>
</dbReference>
<dbReference type="AlphaFoldDB" id="A0A3G8JU36"/>
<dbReference type="Gene3D" id="3.30.70.1060">
    <property type="entry name" value="Dimeric alpha+beta barrel"/>
    <property type="match status" value="1"/>
</dbReference>
<dbReference type="RefSeq" id="WP_124710843.1">
    <property type="nucleotide sequence ID" value="NZ_CP033972.1"/>
</dbReference>
<protein>
    <recommendedName>
        <fullName evidence="2">YCII-related domain-containing protein</fullName>
    </recommendedName>
</protein>
<evidence type="ECO:0000256" key="1">
    <source>
        <dbReference type="ARBA" id="ARBA00007689"/>
    </source>
</evidence>
<dbReference type="EMBL" id="CP033972">
    <property type="protein sequence ID" value="AZG48674.1"/>
    <property type="molecule type" value="Genomic_DNA"/>
</dbReference>
<feature type="domain" description="YCII-related" evidence="2">
    <location>
        <begin position="1"/>
        <end position="111"/>
    </location>
</feature>
<reference evidence="3 4" key="1">
    <citation type="submission" date="2018-11" db="EMBL/GenBank/DDBJ databases">
        <title>Gordonia insulae sp. nov., isolated from an island soil.</title>
        <authorList>
            <person name="Kim Y.S."/>
            <person name="Kim S.B."/>
        </authorList>
    </citation>
    <scope>NUCLEOTIDE SEQUENCE [LARGE SCALE GENOMIC DNA]</scope>
    <source>
        <strain evidence="3 4">MMS17-SY073</strain>
    </source>
</reference>
<comment type="similarity">
    <text evidence="1">Belongs to the YciI family.</text>
</comment>
<dbReference type="KEGG" id="gom:D7316_05294"/>
<organism evidence="3 4">
    <name type="scientific">Gordonia insulae</name>
    <dbReference type="NCBI Taxonomy" id="2420509"/>
    <lineage>
        <taxon>Bacteria</taxon>
        <taxon>Bacillati</taxon>
        <taxon>Actinomycetota</taxon>
        <taxon>Actinomycetes</taxon>
        <taxon>Mycobacteriales</taxon>
        <taxon>Gordoniaceae</taxon>
        <taxon>Gordonia</taxon>
    </lineage>
</organism>
<dbReference type="OrthoDB" id="668782at2"/>
<dbReference type="InterPro" id="IPR005545">
    <property type="entry name" value="YCII"/>
</dbReference>
<evidence type="ECO:0000259" key="2">
    <source>
        <dbReference type="Pfam" id="PF03795"/>
    </source>
</evidence>
<dbReference type="InterPro" id="IPR011008">
    <property type="entry name" value="Dimeric_a/b-barrel"/>
</dbReference>
<dbReference type="Proteomes" id="UP000271469">
    <property type="component" value="Chromosome"/>
</dbReference>
<name>A0A3G8JU36_9ACTN</name>
<accession>A0A3G8JU36</accession>
<gene>
    <name evidence="3" type="ORF">D7316_05294</name>
</gene>
<evidence type="ECO:0000313" key="3">
    <source>
        <dbReference type="EMBL" id="AZG48674.1"/>
    </source>
</evidence>
<dbReference type="Pfam" id="PF03795">
    <property type="entry name" value="YCII"/>
    <property type="match status" value="1"/>
</dbReference>
<dbReference type="PANTHER" id="PTHR35174">
    <property type="entry name" value="BLL7171 PROTEIN-RELATED"/>
    <property type="match status" value="1"/>
</dbReference>